<sequence length="84" mass="8611">MLQYLVGMDHVEGRLGQVERVHVADQDAYVGAGHPLARHRRGGLAQLEGADLAGGDAAGEVDGDGAGPGADVEQVKARAQPGSR</sequence>
<protein>
    <submittedName>
        <fullName evidence="2">Uncharacterized protein</fullName>
    </submittedName>
</protein>
<evidence type="ECO:0000256" key="1">
    <source>
        <dbReference type="SAM" id="MobiDB-lite"/>
    </source>
</evidence>
<organism evidence="2">
    <name type="scientific">Barrientosiimonas endolithica</name>
    <dbReference type="NCBI Taxonomy" id="1535208"/>
    <lineage>
        <taxon>Bacteria</taxon>
        <taxon>Bacillati</taxon>
        <taxon>Actinomycetota</taxon>
        <taxon>Actinomycetes</taxon>
        <taxon>Micrococcales</taxon>
        <taxon>Dermacoccaceae</taxon>
        <taxon>Barrientosiimonas</taxon>
    </lineage>
</organism>
<name>A0ABN6YMR9_9MICO</name>
<dbReference type="EMBL" id="AP027735">
    <property type="protein sequence ID" value="BDZ58707.1"/>
    <property type="molecule type" value="Genomic_DNA"/>
</dbReference>
<reference evidence="2" key="1">
    <citation type="journal article" date="2014" name="Int. J. Syst. Evol. Microbiol.">
        <title>Complete genome of a new Firmicutes species belonging to the dominant human colonic microbiota ('Ruminococcus bicirculans') reveals two chromosomes and a selective capacity to utilize plant glucans.</title>
        <authorList>
            <consortium name="NISC Comparative Sequencing Program"/>
            <person name="Wegmann U."/>
            <person name="Louis P."/>
            <person name="Goesmann A."/>
            <person name="Henrissat B."/>
            <person name="Duncan S.H."/>
            <person name="Flint H.J."/>
        </authorList>
    </citation>
    <scope>NUCLEOTIDE SEQUENCE</scope>
    <source>
        <strain evidence="2">NBRC 110608</strain>
    </source>
</reference>
<accession>A0ABN6YMR9</accession>
<proteinExistence type="predicted"/>
<evidence type="ECO:0000313" key="2">
    <source>
        <dbReference type="EMBL" id="BDZ58707.1"/>
    </source>
</evidence>
<reference evidence="2" key="2">
    <citation type="submission" date="2023-02" db="EMBL/GenBank/DDBJ databases">
        <authorList>
            <person name="Sun Q."/>
            <person name="Mori K."/>
        </authorList>
    </citation>
    <scope>NUCLEOTIDE SEQUENCE</scope>
    <source>
        <strain evidence="2">NBRC 110608</strain>
    </source>
</reference>
<gene>
    <name evidence="2" type="ORF">GCM10025872_23640</name>
</gene>
<feature type="region of interest" description="Disordered" evidence="1">
    <location>
        <begin position="55"/>
        <end position="84"/>
    </location>
</feature>